<dbReference type="AlphaFoldDB" id="A0A964WY96"/>
<organism evidence="3 4">
    <name type="scientific">Flagellimonas ochracea</name>
    <dbReference type="NCBI Taxonomy" id="2696472"/>
    <lineage>
        <taxon>Bacteria</taxon>
        <taxon>Pseudomonadati</taxon>
        <taxon>Bacteroidota</taxon>
        <taxon>Flavobacteriia</taxon>
        <taxon>Flavobacteriales</taxon>
        <taxon>Flavobacteriaceae</taxon>
        <taxon>Flagellimonas</taxon>
    </lineage>
</organism>
<evidence type="ECO:0000259" key="1">
    <source>
        <dbReference type="Pfam" id="PF01841"/>
    </source>
</evidence>
<feature type="domain" description="DUF3857" evidence="2">
    <location>
        <begin position="53"/>
        <end position="211"/>
    </location>
</feature>
<dbReference type="SUPFAM" id="SSF54001">
    <property type="entry name" value="Cysteine proteinases"/>
    <property type="match status" value="1"/>
</dbReference>
<accession>A0A964WY96</accession>
<comment type="caution">
    <text evidence="3">The sequence shown here is derived from an EMBL/GenBank/DDBJ whole genome shotgun (WGS) entry which is preliminary data.</text>
</comment>
<dbReference type="Gene3D" id="2.60.40.3140">
    <property type="match status" value="1"/>
</dbReference>
<proteinExistence type="predicted"/>
<dbReference type="InterPro" id="IPR038765">
    <property type="entry name" value="Papain-like_cys_pep_sf"/>
</dbReference>
<dbReference type="Pfam" id="PF12969">
    <property type="entry name" value="DUF3857"/>
    <property type="match status" value="1"/>
</dbReference>
<evidence type="ECO:0000313" key="4">
    <source>
        <dbReference type="Proteomes" id="UP000667650"/>
    </source>
</evidence>
<evidence type="ECO:0000259" key="2">
    <source>
        <dbReference type="Pfam" id="PF12969"/>
    </source>
</evidence>
<dbReference type="InterPro" id="IPR002931">
    <property type="entry name" value="Transglutaminase-like"/>
</dbReference>
<feature type="domain" description="Transglutaminase-like" evidence="1">
    <location>
        <begin position="272"/>
        <end position="385"/>
    </location>
</feature>
<dbReference type="InterPro" id="IPR024618">
    <property type="entry name" value="DUF3857"/>
</dbReference>
<sequence>MRFPNLLFFLLSLQLSFSQNYSYQTIPAELLKNADAVARIDEMNIQIDAIDKMTYAVKSVITVLNNSGNRFARTRAFYDKEKKIKRLEVVAYDAFGNELERIKKKDFNDIAAVDGFSLYLDDRLLYYRYVPVQYPYTLEFTYEVQTSDTGAIPPWYFLSGYGISVEDSQFSITYPSLELKPIVLEKNLSNISVQKKEEESKIVYTAKSLPALEEESLSPPFQSISPRLASRLRKFNYKGFEAEVNTWKDMGSWIDDKLLTGRTELDQETVTMAKTLVEGVDDDLEKAKIIYKYVQDNTRYISVQIGIGGLQPIAAIEVDRVKYGDCKGLSNYTMALLKAVGVESYYAVVQAGNNKIDFEEDFADLSQGNHAIVAIPYNDEYHWIDCTSQVHPFGFIGDFTDDRKVLLVKPDGGEIVTTTAYLDEENRQKTKSSLTVMEDFSIDGEVTIETRGVQYDNRFNLASDSHDNIVKYYRNFWDNINGLEIKEYSFNNDKEDVVFTENVKVSAIDYISKNGNTLLLTLNAFNSNNYVPPRYRNRKLPFRIQRGYLDEDECVIKIPDSFQVSDLPDKILKETKFGIYEVEVNRKDANRIVYKRKLLIRQGNYNKEDYGDYRTFRRTIAKYDNQKIILLNQ</sequence>
<dbReference type="Proteomes" id="UP000667650">
    <property type="component" value="Unassembled WGS sequence"/>
</dbReference>
<dbReference type="RefSeq" id="WP_166523773.1">
    <property type="nucleotide sequence ID" value="NZ_JAAABI010000003.1"/>
</dbReference>
<gene>
    <name evidence="3" type="ORF">GTQ34_10495</name>
</gene>
<protein>
    <submittedName>
        <fullName evidence="3">DUF3857 domain-containing protein</fullName>
    </submittedName>
</protein>
<dbReference type="Gene3D" id="2.60.120.1130">
    <property type="match status" value="1"/>
</dbReference>
<dbReference type="Pfam" id="PF01841">
    <property type="entry name" value="Transglut_core"/>
    <property type="match status" value="1"/>
</dbReference>
<dbReference type="Gene3D" id="3.10.620.30">
    <property type="match status" value="1"/>
</dbReference>
<keyword evidence="4" id="KW-1185">Reference proteome</keyword>
<name>A0A964WY96_9FLAO</name>
<reference evidence="3" key="1">
    <citation type="submission" date="2020-01" db="EMBL/GenBank/DDBJ databases">
        <title>Muricauda ochracea sp. nov., isolated from a tidal flat of Garorim bay in Korea.</title>
        <authorList>
            <person name="Kim D."/>
            <person name="Yoo Y."/>
            <person name="Kim J.-J."/>
        </authorList>
    </citation>
    <scope>NUCLEOTIDE SEQUENCE</scope>
    <source>
        <strain evidence="3">JGD-17</strain>
    </source>
</reference>
<dbReference type="EMBL" id="JAAABI010000003">
    <property type="protein sequence ID" value="NAY92349.1"/>
    <property type="molecule type" value="Genomic_DNA"/>
</dbReference>
<evidence type="ECO:0000313" key="3">
    <source>
        <dbReference type="EMBL" id="NAY92349.1"/>
    </source>
</evidence>